<proteinExistence type="inferred from homology"/>
<reference evidence="10" key="1">
    <citation type="submission" date="2012-09" db="EMBL/GenBank/DDBJ databases">
        <authorList>
            <person name="Martin A.A."/>
        </authorList>
    </citation>
    <scope>NUCLEOTIDE SEQUENCE</scope>
</reference>
<keyword evidence="6" id="KW-0687">Ribonucleoprotein</keyword>
<dbReference type="PANTHER" id="PTHR11362:SF133">
    <property type="entry name" value="LARGE RIBOSOMAL SUBUNIT PROTEIN ML38"/>
    <property type="match status" value="1"/>
</dbReference>
<evidence type="ECO:0000256" key="4">
    <source>
        <dbReference type="ARBA" id="ARBA00023054"/>
    </source>
</evidence>
<keyword evidence="2" id="KW-0809">Transit peptide</keyword>
<keyword evidence="10" id="KW-1185">Reference proteome</keyword>
<evidence type="ECO:0000256" key="3">
    <source>
        <dbReference type="ARBA" id="ARBA00022980"/>
    </source>
</evidence>
<dbReference type="InterPro" id="IPR035810">
    <property type="entry name" value="PEBP_euk"/>
</dbReference>
<reference evidence="11" key="2">
    <citation type="submission" date="2017-02" db="UniProtKB">
        <authorList>
            <consortium name="WormBaseParasite"/>
        </authorList>
    </citation>
    <scope>IDENTIFICATION</scope>
</reference>
<dbReference type="InterPro" id="IPR008914">
    <property type="entry name" value="PEBP"/>
</dbReference>
<evidence type="ECO:0000313" key="11">
    <source>
        <dbReference type="WBParaSite" id="ACAC_0000971201-mRNA-1"/>
    </source>
</evidence>
<dbReference type="STRING" id="6313.A0A0K0DFG9"/>
<evidence type="ECO:0000256" key="7">
    <source>
        <dbReference type="ARBA" id="ARBA00038016"/>
    </source>
</evidence>
<dbReference type="CDD" id="cd00866">
    <property type="entry name" value="PEBP_euk"/>
    <property type="match status" value="1"/>
</dbReference>
<dbReference type="Gene3D" id="3.90.280.10">
    <property type="entry name" value="PEBP-like"/>
    <property type="match status" value="1"/>
</dbReference>
<keyword evidence="4" id="KW-0175">Coiled coil</keyword>
<dbReference type="PANTHER" id="PTHR11362">
    <property type="entry name" value="PHOSPHATIDYLETHANOLAMINE-BINDING PROTEIN"/>
    <property type="match status" value="1"/>
</dbReference>
<evidence type="ECO:0000256" key="8">
    <source>
        <dbReference type="ARBA" id="ARBA00039444"/>
    </source>
</evidence>
<evidence type="ECO:0000256" key="6">
    <source>
        <dbReference type="ARBA" id="ARBA00023274"/>
    </source>
</evidence>
<comment type="subcellular location">
    <subcellularLocation>
        <location evidence="1">Mitochondrion</location>
    </subcellularLocation>
</comment>
<dbReference type="Proteomes" id="UP000035642">
    <property type="component" value="Unassembled WGS sequence"/>
</dbReference>
<protein>
    <recommendedName>
        <fullName evidence="8">Large ribosomal subunit protein mL38</fullName>
    </recommendedName>
    <alternativeName>
        <fullName evidence="9">39S ribosomal protein L38, mitochondrial</fullName>
    </alternativeName>
</protein>
<evidence type="ECO:0000256" key="5">
    <source>
        <dbReference type="ARBA" id="ARBA00023128"/>
    </source>
</evidence>
<dbReference type="InterPro" id="IPR036610">
    <property type="entry name" value="PEBP-like_sf"/>
</dbReference>
<organism evidence="10 11">
    <name type="scientific">Angiostrongylus cantonensis</name>
    <name type="common">Rat lungworm</name>
    <dbReference type="NCBI Taxonomy" id="6313"/>
    <lineage>
        <taxon>Eukaryota</taxon>
        <taxon>Metazoa</taxon>
        <taxon>Ecdysozoa</taxon>
        <taxon>Nematoda</taxon>
        <taxon>Chromadorea</taxon>
        <taxon>Rhabditida</taxon>
        <taxon>Rhabditina</taxon>
        <taxon>Rhabditomorpha</taxon>
        <taxon>Strongyloidea</taxon>
        <taxon>Metastrongylidae</taxon>
        <taxon>Angiostrongylus</taxon>
    </lineage>
</organism>
<dbReference type="SUPFAM" id="SSF49777">
    <property type="entry name" value="PEBP-like"/>
    <property type="match status" value="1"/>
</dbReference>
<sequence length="409" mass="47874">MSAKQYARLVPKKHRAQRTPVIDRPMRPRMIAWAGPSAFYPNRFYEIDKWYKGRIDKPEEIPKFYTIDPTNHPYSLKPKHPDINIGFVPRSTLSVAVKSGEDRQVLERKSRKMELRVDYESTTFSSTSVVRHYGVFEHLFGKGVFFENVQNLDVFFGDNGVFFGNTLSASLTSSKPQVRIESVKAGEYNTLIMLNLDGNPYEKEGEIVHWMVANISDGESIENGDEVVPYLQPLPFYGTGYHRVVFVLFRHEIQWSGLLLCCCSDSLDGRVFLMSHFYKENEDTITPSFISFFQTSYDISVKNQLHGMGLKSPLYEYKYNEPLKPEQKEFPKKPQPFDLYLDMYRDPKEIEQELLEERLRRAQLDDYQAPKWLDPNYNENKKVLPAWQHRRILAREGRYKALYENVLKS</sequence>
<dbReference type="Pfam" id="PF01161">
    <property type="entry name" value="PBP"/>
    <property type="match status" value="1"/>
</dbReference>
<keyword evidence="5" id="KW-0496">Mitochondrion</keyword>
<evidence type="ECO:0000256" key="9">
    <source>
        <dbReference type="ARBA" id="ARBA00041206"/>
    </source>
</evidence>
<dbReference type="AlphaFoldDB" id="A0A0K0DFG9"/>
<accession>A0A0K0DFG9</accession>
<keyword evidence="3" id="KW-0689">Ribosomal protein</keyword>
<dbReference type="WBParaSite" id="ACAC_0000971201-mRNA-1">
    <property type="protein sequence ID" value="ACAC_0000971201-mRNA-1"/>
    <property type="gene ID" value="ACAC_0000971201"/>
</dbReference>
<evidence type="ECO:0000313" key="10">
    <source>
        <dbReference type="Proteomes" id="UP000035642"/>
    </source>
</evidence>
<evidence type="ECO:0000256" key="2">
    <source>
        <dbReference type="ARBA" id="ARBA00022946"/>
    </source>
</evidence>
<dbReference type="GO" id="GO:0005762">
    <property type="term" value="C:mitochondrial large ribosomal subunit"/>
    <property type="evidence" value="ECO:0007669"/>
    <property type="project" value="TreeGrafter"/>
</dbReference>
<comment type="similarity">
    <text evidence="7">Belongs to the phosphatidylethanolamine-binding protein family. Mitochondrion-specific ribosomal protein mL38 subfamily.</text>
</comment>
<evidence type="ECO:0000256" key="1">
    <source>
        <dbReference type="ARBA" id="ARBA00004173"/>
    </source>
</evidence>
<name>A0A0K0DFG9_ANGCA</name>